<dbReference type="Proteomes" id="UP001206925">
    <property type="component" value="Unassembled WGS sequence"/>
</dbReference>
<dbReference type="Pfam" id="PF23603">
    <property type="entry name" value="Ubiquitin_TPR1"/>
    <property type="match status" value="1"/>
</dbReference>
<dbReference type="InterPro" id="IPR031105">
    <property type="entry name" value="TRP_plant"/>
</dbReference>
<evidence type="ECO:0000256" key="2">
    <source>
        <dbReference type="ARBA" id="ARBA00023125"/>
    </source>
</evidence>
<dbReference type="InterPro" id="IPR009057">
    <property type="entry name" value="Homeodomain-like_sf"/>
</dbReference>
<gene>
    <name evidence="7" type="ORF">M8C21_033820</name>
</gene>
<dbReference type="InterPro" id="IPR017930">
    <property type="entry name" value="Myb_dom"/>
</dbReference>
<dbReference type="GO" id="GO:0042162">
    <property type="term" value="F:telomeric DNA binding"/>
    <property type="evidence" value="ECO:0007669"/>
    <property type="project" value="UniProtKB-ARBA"/>
</dbReference>
<keyword evidence="8" id="KW-1185">Reference proteome</keyword>
<proteinExistence type="predicted"/>
<feature type="region of interest" description="Disordered" evidence="4">
    <location>
        <begin position="1"/>
        <end position="38"/>
    </location>
</feature>
<dbReference type="InterPro" id="IPR057625">
    <property type="entry name" value="TPR1-6-like_ubiquitin"/>
</dbReference>
<dbReference type="Gene3D" id="1.10.246.220">
    <property type="match status" value="1"/>
</dbReference>
<dbReference type="SUPFAM" id="SSF46689">
    <property type="entry name" value="Homeodomain-like"/>
    <property type="match status" value="1"/>
</dbReference>
<protein>
    <submittedName>
        <fullName evidence="7">Uncharacterized protein</fullName>
    </submittedName>
</protein>
<organism evidence="7 8">
    <name type="scientific">Ambrosia artemisiifolia</name>
    <name type="common">Common ragweed</name>
    <dbReference type="NCBI Taxonomy" id="4212"/>
    <lineage>
        <taxon>Eukaryota</taxon>
        <taxon>Viridiplantae</taxon>
        <taxon>Streptophyta</taxon>
        <taxon>Embryophyta</taxon>
        <taxon>Tracheophyta</taxon>
        <taxon>Spermatophyta</taxon>
        <taxon>Magnoliopsida</taxon>
        <taxon>eudicotyledons</taxon>
        <taxon>Gunneridae</taxon>
        <taxon>Pentapetalae</taxon>
        <taxon>asterids</taxon>
        <taxon>campanulids</taxon>
        <taxon>Asterales</taxon>
        <taxon>Asteraceae</taxon>
        <taxon>Asteroideae</taxon>
        <taxon>Heliantheae alliance</taxon>
        <taxon>Heliantheae</taxon>
        <taxon>Ambrosia</taxon>
    </lineage>
</organism>
<evidence type="ECO:0000313" key="8">
    <source>
        <dbReference type="Proteomes" id="UP001206925"/>
    </source>
</evidence>
<comment type="caution">
    <text evidence="7">The sequence shown here is derived from an EMBL/GenBank/DDBJ whole genome shotgun (WGS) entry which is preliminary data.</text>
</comment>
<evidence type="ECO:0000259" key="6">
    <source>
        <dbReference type="PROSITE" id="PS51294"/>
    </source>
</evidence>
<feature type="domain" description="Myb-like" evidence="5">
    <location>
        <begin position="444"/>
        <end position="494"/>
    </location>
</feature>
<dbReference type="PANTHER" id="PTHR21717">
    <property type="entry name" value="TELOMERIC REPEAT BINDING PROTEIN"/>
    <property type="match status" value="1"/>
</dbReference>
<dbReference type="CDD" id="cd11660">
    <property type="entry name" value="SANT_TRF"/>
    <property type="match status" value="1"/>
</dbReference>
<dbReference type="EMBL" id="JAMZMK010011954">
    <property type="protein sequence ID" value="KAI7725401.1"/>
    <property type="molecule type" value="Genomic_DNA"/>
</dbReference>
<dbReference type="AlphaFoldDB" id="A0AAD5BLB6"/>
<sequence>MMSKKSICHGQCNGFESSNVPKAPRSLRRRSHKRSSDGSKLCAFELLAAAADKLLQESESSTSSISQEPKEQAAFPIVKQEELKVKGNDVKSEIVDHGSSAESKCDLERKLDRLLKQSLESDNDSGLEHVPEVRIVKNVGNNVKLEGDAPRQGGLCDINLVNHVLGKSTNNVNVNLPFKDPVSCFSKHRGNVKTGITDDDENSFRRDCRGARMRAFRSRSHGEYRRVRKMLTSRYRKVILTKDYELTNPTKLGQIEAASKRRKLFHKSGKENKTDKVKISIKSIKVPELYIEMPENASIASLKRTVMEAVRTFLGGKLHVGMSLEGKKVKDNNRTLKQIGISMNRDLDTLGFTLEPSLPYDTSRQPSSCTASPIVDVGSSNSLLDHPPETSLDKCVDKNQIIVPLETEVLTEEKVAASNALVPAVPINYKQIKKAEVTQCRRIRRPFSVMEVEALVEAVETLGTGRWRQVKLRAFDGADHRTYVDLKDKWKTLVHTASISPQQRRGEPVPQDLLDRVLAAHGYWSTHQVKPRKHQTAPLGILGGSSVEFVGI</sequence>
<dbReference type="PROSITE" id="PS50090">
    <property type="entry name" value="MYB_LIKE"/>
    <property type="match status" value="1"/>
</dbReference>
<dbReference type="GO" id="GO:0005634">
    <property type="term" value="C:nucleus"/>
    <property type="evidence" value="ECO:0007669"/>
    <property type="project" value="UniProtKB-SubCell"/>
</dbReference>
<evidence type="ECO:0000256" key="3">
    <source>
        <dbReference type="ARBA" id="ARBA00023242"/>
    </source>
</evidence>
<dbReference type="SMART" id="SM00717">
    <property type="entry name" value="SANT"/>
    <property type="match status" value="1"/>
</dbReference>
<dbReference type="InterPro" id="IPR001005">
    <property type="entry name" value="SANT/Myb"/>
</dbReference>
<evidence type="ECO:0000259" key="5">
    <source>
        <dbReference type="PROSITE" id="PS50090"/>
    </source>
</evidence>
<reference evidence="7" key="1">
    <citation type="submission" date="2022-06" db="EMBL/GenBank/DDBJ databases">
        <title>Uncovering the hologenomic basis of an extraordinary plant invasion.</title>
        <authorList>
            <person name="Bieker V.C."/>
            <person name="Martin M.D."/>
            <person name="Gilbert T."/>
            <person name="Hodgins K."/>
            <person name="Battlay P."/>
            <person name="Petersen B."/>
            <person name="Wilson J."/>
        </authorList>
    </citation>
    <scope>NUCLEOTIDE SEQUENCE</scope>
    <source>
        <strain evidence="7">AA19_3_7</strain>
        <tissue evidence="7">Leaf</tissue>
    </source>
</reference>
<evidence type="ECO:0000256" key="4">
    <source>
        <dbReference type="SAM" id="MobiDB-lite"/>
    </source>
</evidence>
<keyword evidence="2" id="KW-0238">DNA-binding</keyword>
<accession>A0AAD5BLB6</accession>
<dbReference type="PROSITE" id="PS51294">
    <property type="entry name" value="HTH_MYB"/>
    <property type="match status" value="1"/>
</dbReference>
<comment type="subcellular location">
    <subcellularLocation>
        <location evidence="1">Nucleus</location>
    </subcellularLocation>
</comment>
<name>A0AAD5BLB6_AMBAR</name>
<keyword evidence="3" id="KW-0539">Nucleus</keyword>
<feature type="domain" description="HTH myb-type" evidence="6">
    <location>
        <begin position="441"/>
        <end position="498"/>
    </location>
</feature>
<evidence type="ECO:0000256" key="1">
    <source>
        <dbReference type="ARBA" id="ARBA00004123"/>
    </source>
</evidence>
<evidence type="ECO:0000313" key="7">
    <source>
        <dbReference type="EMBL" id="KAI7725401.1"/>
    </source>
</evidence>
<dbReference type="PANTHER" id="PTHR21717:SF86">
    <property type="entry name" value="HOMEODOMAIN-LIKE, UBIQUITIN-RELATED DOMAIN PROTEIN-RELATED"/>
    <property type="match status" value="1"/>
</dbReference>